<evidence type="ECO:0000313" key="2">
    <source>
        <dbReference type="Proteomes" id="UP000054166"/>
    </source>
</evidence>
<name>A0A0C3CP22_PILCF</name>
<protein>
    <submittedName>
        <fullName evidence="1">Uncharacterized protein</fullName>
    </submittedName>
</protein>
<proteinExistence type="predicted"/>
<dbReference type="InParanoid" id="A0A0C3CP22"/>
<dbReference type="HOGENOM" id="CLU_2184934_0_0_1"/>
<organism evidence="1 2">
    <name type="scientific">Piloderma croceum (strain F 1598)</name>
    <dbReference type="NCBI Taxonomy" id="765440"/>
    <lineage>
        <taxon>Eukaryota</taxon>
        <taxon>Fungi</taxon>
        <taxon>Dikarya</taxon>
        <taxon>Basidiomycota</taxon>
        <taxon>Agaricomycotina</taxon>
        <taxon>Agaricomycetes</taxon>
        <taxon>Agaricomycetidae</taxon>
        <taxon>Atheliales</taxon>
        <taxon>Atheliaceae</taxon>
        <taxon>Piloderma</taxon>
    </lineage>
</organism>
<dbReference type="AlphaFoldDB" id="A0A0C3CP22"/>
<accession>A0A0C3CP22</accession>
<sequence>MFATGETTQSLQDTGSALEIFGSFRTMDVIREPFMRPTKYAPCLQRYWGSVPLILEGIDDRSSRSRYNNFYRLSSGAAQRLFETSLDIFGSICLRHLFRLLVLHAAYLM</sequence>
<gene>
    <name evidence="1" type="ORF">PILCRDRAFT_130773</name>
</gene>
<evidence type="ECO:0000313" key="1">
    <source>
        <dbReference type="EMBL" id="KIM91482.1"/>
    </source>
</evidence>
<reference evidence="1 2" key="1">
    <citation type="submission" date="2014-04" db="EMBL/GenBank/DDBJ databases">
        <authorList>
            <consortium name="DOE Joint Genome Institute"/>
            <person name="Kuo A."/>
            <person name="Tarkka M."/>
            <person name="Buscot F."/>
            <person name="Kohler A."/>
            <person name="Nagy L.G."/>
            <person name="Floudas D."/>
            <person name="Copeland A."/>
            <person name="Barry K.W."/>
            <person name="Cichocki N."/>
            <person name="Veneault-Fourrey C."/>
            <person name="LaButti K."/>
            <person name="Lindquist E.A."/>
            <person name="Lipzen A."/>
            <person name="Lundell T."/>
            <person name="Morin E."/>
            <person name="Murat C."/>
            <person name="Sun H."/>
            <person name="Tunlid A."/>
            <person name="Henrissat B."/>
            <person name="Grigoriev I.V."/>
            <person name="Hibbett D.S."/>
            <person name="Martin F."/>
            <person name="Nordberg H.P."/>
            <person name="Cantor M.N."/>
            <person name="Hua S.X."/>
        </authorList>
    </citation>
    <scope>NUCLEOTIDE SEQUENCE [LARGE SCALE GENOMIC DNA]</scope>
    <source>
        <strain evidence="1 2">F 1598</strain>
    </source>
</reference>
<reference evidence="2" key="2">
    <citation type="submission" date="2015-01" db="EMBL/GenBank/DDBJ databases">
        <title>Evolutionary Origins and Diversification of the Mycorrhizal Mutualists.</title>
        <authorList>
            <consortium name="DOE Joint Genome Institute"/>
            <consortium name="Mycorrhizal Genomics Consortium"/>
            <person name="Kohler A."/>
            <person name="Kuo A."/>
            <person name="Nagy L.G."/>
            <person name="Floudas D."/>
            <person name="Copeland A."/>
            <person name="Barry K.W."/>
            <person name="Cichocki N."/>
            <person name="Veneault-Fourrey C."/>
            <person name="LaButti K."/>
            <person name="Lindquist E.A."/>
            <person name="Lipzen A."/>
            <person name="Lundell T."/>
            <person name="Morin E."/>
            <person name="Murat C."/>
            <person name="Riley R."/>
            <person name="Ohm R."/>
            <person name="Sun H."/>
            <person name="Tunlid A."/>
            <person name="Henrissat B."/>
            <person name="Grigoriev I.V."/>
            <person name="Hibbett D.S."/>
            <person name="Martin F."/>
        </authorList>
    </citation>
    <scope>NUCLEOTIDE SEQUENCE [LARGE SCALE GENOMIC DNA]</scope>
    <source>
        <strain evidence="2">F 1598</strain>
    </source>
</reference>
<keyword evidence="2" id="KW-1185">Reference proteome</keyword>
<dbReference type="EMBL" id="KN832971">
    <property type="protein sequence ID" value="KIM91482.1"/>
    <property type="molecule type" value="Genomic_DNA"/>
</dbReference>
<dbReference type="Proteomes" id="UP000054166">
    <property type="component" value="Unassembled WGS sequence"/>
</dbReference>